<feature type="non-terminal residue" evidence="1">
    <location>
        <position position="1"/>
    </location>
</feature>
<comment type="caution">
    <text evidence="1">The sequence shown here is derived from an EMBL/GenBank/DDBJ whole genome shotgun (WGS) entry which is preliminary data.</text>
</comment>
<feature type="non-terminal residue" evidence="1">
    <location>
        <position position="59"/>
    </location>
</feature>
<evidence type="ECO:0000313" key="1">
    <source>
        <dbReference type="EMBL" id="ETP46599.1"/>
    </source>
</evidence>
<organism evidence="1 2">
    <name type="scientific">Phytophthora nicotianae P10297</name>
    <dbReference type="NCBI Taxonomy" id="1317064"/>
    <lineage>
        <taxon>Eukaryota</taxon>
        <taxon>Sar</taxon>
        <taxon>Stramenopiles</taxon>
        <taxon>Oomycota</taxon>
        <taxon>Peronosporomycetes</taxon>
        <taxon>Peronosporales</taxon>
        <taxon>Peronosporaceae</taxon>
        <taxon>Phytophthora</taxon>
    </lineage>
</organism>
<evidence type="ECO:0000313" key="2">
    <source>
        <dbReference type="Proteomes" id="UP000018948"/>
    </source>
</evidence>
<dbReference type="Proteomes" id="UP000018948">
    <property type="component" value="Unassembled WGS sequence"/>
</dbReference>
<reference evidence="1 2" key="1">
    <citation type="submission" date="2013-11" db="EMBL/GenBank/DDBJ databases">
        <title>The Genome Sequence of Phytophthora parasitica P10297.</title>
        <authorList>
            <consortium name="The Broad Institute Genomics Platform"/>
            <person name="Russ C."/>
            <person name="Tyler B."/>
            <person name="Panabieres F."/>
            <person name="Shan W."/>
            <person name="Tripathy S."/>
            <person name="Grunwald N."/>
            <person name="Machado M."/>
            <person name="Johnson C.S."/>
            <person name="Walker B."/>
            <person name="Young S.K."/>
            <person name="Zeng Q."/>
            <person name="Gargeya S."/>
            <person name="Fitzgerald M."/>
            <person name="Haas B."/>
            <person name="Abouelleil A."/>
            <person name="Allen A.W."/>
            <person name="Alvarado L."/>
            <person name="Arachchi H.M."/>
            <person name="Berlin A.M."/>
            <person name="Chapman S.B."/>
            <person name="Gainer-Dewar J."/>
            <person name="Goldberg J."/>
            <person name="Griggs A."/>
            <person name="Gujja S."/>
            <person name="Hansen M."/>
            <person name="Howarth C."/>
            <person name="Imamovic A."/>
            <person name="Ireland A."/>
            <person name="Larimer J."/>
            <person name="McCowan C."/>
            <person name="Murphy C."/>
            <person name="Pearson M."/>
            <person name="Poon T.W."/>
            <person name="Priest M."/>
            <person name="Roberts A."/>
            <person name="Saif S."/>
            <person name="Shea T."/>
            <person name="Sisk P."/>
            <person name="Sykes S."/>
            <person name="Wortman J."/>
            <person name="Nusbaum C."/>
            <person name="Birren B."/>
        </authorList>
    </citation>
    <scope>NUCLEOTIDE SEQUENCE [LARGE SCALE GENOMIC DNA]</scope>
    <source>
        <strain evidence="1 2">P10297</strain>
    </source>
</reference>
<sequence length="59" mass="6754">RLLLVMAKLAKLVDRRGSHLEHRFGIIDGKTLMVHYSSNYDLHNAMYNGCFFTVVETGN</sequence>
<protein>
    <recommendedName>
        <fullName evidence="3">DDE Tnp4 domain-containing protein</fullName>
    </recommendedName>
</protein>
<dbReference type="AlphaFoldDB" id="W2ZK70"/>
<accession>W2ZK70</accession>
<proteinExistence type="predicted"/>
<dbReference type="EMBL" id="ANIY01001477">
    <property type="protein sequence ID" value="ETP46599.1"/>
    <property type="molecule type" value="Genomic_DNA"/>
</dbReference>
<evidence type="ECO:0008006" key="3">
    <source>
        <dbReference type="Google" id="ProtNLM"/>
    </source>
</evidence>
<name>W2ZK70_PHYNI</name>
<gene>
    <name evidence="1" type="ORF">F442_07172</name>
</gene>